<evidence type="ECO:0000256" key="7">
    <source>
        <dbReference type="ARBA" id="ARBA00023002"/>
    </source>
</evidence>
<dbReference type="PANTHER" id="PTHR15497:SF3">
    <property type="entry name" value="3-HYDROXYANTHRANILATE 3,4-DIOXYGENASE 2"/>
    <property type="match status" value="1"/>
</dbReference>
<accession>A0A1L9PKG1</accession>
<evidence type="ECO:0000256" key="6">
    <source>
        <dbReference type="ARBA" id="ARBA00022964"/>
    </source>
</evidence>
<dbReference type="Proteomes" id="UP000184073">
    <property type="component" value="Unassembled WGS sequence"/>
</dbReference>
<dbReference type="PANTHER" id="PTHR15497">
    <property type="entry name" value="3-HYDROXYANTHRANILATE 3,4-DIOXYGENASE"/>
    <property type="match status" value="1"/>
</dbReference>
<comment type="function">
    <text evidence="2">Catalyzes the oxidative ring opening of 3-hydroxyanthranilate to 2-amino-3-carboxymuconate semialdehyde, which spontaneously cyclizes to quinolinate.</text>
</comment>
<proteinExistence type="predicted"/>
<comment type="cofactor">
    <cofactor evidence="1">
        <name>Fe(2+)</name>
        <dbReference type="ChEBI" id="CHEBI:29033"/>
    </cofactor>
</comment>
<evidence type="ECO:0000256" key="1">
    <source>
        <dbReference type="ARBA" id="ARBA00001954"/>
    </source>
</evidence>
<dbReference type="OrthoDB" id="204928at2759"/>
<organism evidence="9 10">
    <name type="scientific">Aspergillus versicolor CBS 583.65</name>
    <dbReference type="NCBI Taxonomy" id="1036611"/>
    <lineage>
        <taxon>Eukaryota</taxon>
        <taxon>Fungi</taxon>
        <taxon>Dikarya</taxon>
        <taxon>Ascomycota</taxon>
        <taxon>Pezizomycotina</taxon>
        <taxon>Eurotiomycetes</taxon>
        <taxon>Eurotiomycetidae</taxon>
        <taxon>Eurotiales</taxon>
        <taxon>Aspergillaceae</taxon>
        <taxon>Aspergillus</taxon>
        <taxon>Aspergillus subgen. Nidulantes</taxon>
    </lineage>
</organism>
<evidence type="ECO:0000256" key="4">
    <source>
        <dbReference type="ARBA" id="ARBA00022642"/>
    </source>
</evidence>
<keyword evidence="10" id="KW-1185">Reference proteome</keyword>
<dbReference type="GeneID" id="63727870"/>
<dbReference type="InterPro" id="IPR011051">
    <property type="entry name" value="RmlC_Cupin_sf"/>
</dbReference>
<dbReference type="STRING" id="1036611.A0A1L9PKG1"/>
<evidence type="ECO:0000313" key="10">
    <source>
        <dbReference type="Proteomes" id="UP000184073"/>
    </source>
</evidence>
<dbReference type="SUPFAM" id="SSF51182">
    <property type="entry name" value="RmlC-like cupins"/>
    <property type="match status" value="1"/>
</dbReference>
<evidence type="ECO:0000256" key="2">
    <source>
        <dbReference type="ARBA" id="ARBA00002752"/>
    </source>
</evidence>
<gene>
    <name evidence="9" type="ORF">ASPVEDRAFT_41502</name>
</gene>
<dbReference type="InterPro" id="IPR014710">
    <property type="entry name" value="RmlC-like_jellyroll"/>
</dbReference>
<dbReference type="GO" id="GO:0005506">
    <property type="term" value="F:iron ion binding"/>
    <property type="evidence" value="ECO:0007669"/>
    <property type="project" value="InterPro"/>
</dbReference>
<evidence type="ECO:0008006" key="11">
    <source>
        <dbReference type="Google" id="ProtNLM"/>
    </source>
</evidence>
<dbReference type="RefSeq" id="XP_040667734.1">
    <property type="nucleotide sequence ID" value="XM_040812359.1"/>
</dbReference>
<dbReference type="GO" id="GO:0046874">
    <property type="term" value="P:quinolinate metabolic process"/>
    <property type="evidence" value="ECO:0007669"/>
    <property type="project" value="TreeGrafter"/>
</dbReference>
<keyword evidence="7" id="KW-0560">Oxidoreductase</keyword>
<evidence type="ECO:0000256" key="8">
    <source>
        <dbReference type="ARBA" id="ARBA00023004"/>
    </source>
</evidence>
<protein>
    <recommendedName>
        <fullName evidence="11">3-hydroxyanthranilate 3,4-dioxygenase</fullName>
    </recommendedName>
</protein>
<keyword evidence="6" id="KW-0223">Dioxygenase</keyword>
<name>A0A1L9PKG1_ASPVE</name>
<evidence type="ECO:0000313" key="9">
    <source>
        <dbReference type="EMBL" id="OJJ01972.1"/>
    </source>
</evidence>
<keyword evidence="5" id="KW-0479">Metal-binding</keyword>
<dbReference type="VEuPathDB" id="FungiDB:ASPVEDRAFT_41502"/>
<evidence type="ECO:0000256" key="3">
    <source>
        <dbReference type="ARBA" id="ARBA00022490"/>
    </source>
</evidence>
<dbReference type="GO" id="GO:0000334">
    <property type="term" value="F:3-hydroxyanthranilate 3,4-dioxygenase activity"/>
    <property type="evidence" value="ECO:0007669"/>
    <property type="project" value="InterPro"/>
</dbReference>
<dbReference type="AlphaFoldDB" id="A0A1L9PKG1"/>
<dbReference type="EMBL" id="KV878128">
    <property type="protein sequence ID" value="OJJ01972.1"/>
    <property type="molecule type" value="Genomic_DNA"/>
</dbReference>
<keyword evidence="3" id="KW-0963">Cytoplasm</keyword>
<evidence type="ECO:0000256" key="5">
    <source>
        <dbReference type="ARBA" id="ARBA00022723"/>
    </source>
</evidence>
<dbReference type="InterPro" id="IPR010329">
    <property type="entry name" value="3hydroanth_dOase"/>
</dbReference>
<keyword evidence="8" id="KW-0408">Iron</keyword>
<dbReference type="GO" id="GO:0034354">
    <property type="term" value="P:'de novo' NAD+ biosynthetic process from L-tryptophan"/>
    <property type="evidence" value="ECO:0007669"/>
    <property type="project" value="TreeGrafter"/>
</dbReference>
<sequence>MLLRIVENGSYFRDIVIQEGETFLLPGNTPHCPVRYKDTIGLVMERTRPPGSIDRIRWYCPNKEAHKGIPTIIREETFYCEDIESQLKEVIEDWMGNESSRKCGSCGAISPAQ</sequence>
<reference evidence="10" key="1">
    <citation type="journal article" date="2017" name="Genome Biol.">
        <title>Comparative genomics reveals high biological diversity and specific adaptations in the industrially and medically important fungal genus Aspergillus.</title>
        <authorList>
            <person name="de Vries R.P."/>
            <person name="Riley R."/>
            <person name="Wiebenga A."/>
            <person name="Aguilar-Osorio G."/>
            <person name="Amillis S."/>
            <person name="Uchima C.A."/>
            <person name="Anderluh G."/>
            <person name="Asadollahi M."/>
            <person name="Askin M."/>
            <person name="Barry K."/>
            <person name="Battaglia E."/>
            <person name="Bayram O."/>
            <person name="Benocci T."/>
            <person name="Braus-Stromeyer S.A."/>
            <person name="Caldana C."/>
            <person name="Canovas D."/>
            <person name="Cerqueira G.C."/>
            <person name="Chen F."/>
            <person name="Chen W."/>
            <person name="Choi C."/>
            <person name="Clum A."/>
            <person name="Dos Santos R.A."/>
            <person name="Damasio A.R."/>
            <person name="Diallinas G."/>
            <person name="Emri T."/>
            <person name="Fekete E."/>
            <person name="Flipphi M."/>
            <person name="Freyberg S."/>
            <person name="Gallo A."/>
            <person name="Gournas C."/>
            <person name="Habgood R."/>
            <person name="Hainaut M."/>
            <person name="Harispe M.L."/>
            <person name="Henrissat B."/>
            <person name="Hilden K.S."/>
            <person name="Hope R."/>
            <person name="Hossain A."/>
            <person name="Karabika E."/>
            <person name="Karaffa L."/>
            <person name="Karanyi Z."/>
            <person name="Krasevec N."/>
            <person name="Kuo A."/>
            <person name="Kusch H."/>
            <person name="LaButti K."/>
            <person name="Lagendijk E.L."/>
            <person name="Lapidus A."/>
            <person name="Levasseur A."/>
            <person name="Lindquist E."/>
            <person name="Lipzen A."/>
            <person name="Logrieco A.F."/>
            <person name="MacCabe A."/>
            <person name="Maekelae M.R."/>
            <person name="Malavazi I."/>
            <person name="Melin P."/>
            <person name="Meyer V."/>
            <person name="Mielnichuk N."/>
            <person name="Miskei M."/>
            <person name="Molnar A.P."/>
            <person name="Mule G."/>
            <person name="Ngan C.Y."/>
            <person name="Orejas M."/>
            <person name="Orosz E."/>
            <person name="Ouedraogo J.P."/>
            <person name="Overkamp K.M."/>
            <person name="Park H.-S."/>
            <person name="Perrone G."/>
            <person name="Piumi F."/>
            <person name="Punt P.J."/>
            <person name="Ram A.F."/>
            <person name="Ramon A."/>
            <person name="Rauscher S."/>
            <person name="Record E."/>
            <person name="Riano-Pachon D.M."/>
            <person name="Robert V."/>
            <person name="Roehrig J."/>
            <person name="Ruller R."/>
            <person name="Salamov A."/>
            <person name="Salih N.S."/>
            <person name="Samson R.A."/>
            <person name="Sandor E."/>
            <person name="Sanguinetti M."/>
            <person name="Schuetze T."/>
            <person name="Sepcic K."/>
            <person name="Shelest E."/>
            <person name="Sherlock G."/>
            <person name="Sophianopoulou V."/>
            <person name="Squina F.M."/>
            <person name="Sun H."/>
            <person name="Susca A."/>
            <person name="Todd R.B."/>
            <person name="Tsang A."/>
            <person name="Unkles S.E."/>
            <person name="van de Wiele N."/>
            <person name="van Rossen-Uffink D."/>
            <person name="Oliveira J.V."/>
            <person name="Vesth T.C."/>
            <person name="Visser J."/>
            <person name="Yu J.-H."/>
            <person name="Zhou M."/>
            <person name="Andersen M.R."/>
            <person name="Archer D.B."/>
            <person name="Baker S.E."/>
            <person name="Benoit I."/>
            <person name="Brakhage A.A."/>
            <person name="Braus G.H."/>
            <person name="Fischer R."/>
            <person name="Frisvad J.C."/>
            <person name="Goldman G.H."/>
            <person name="Houbraken J."/>
            <person name="Oakley B."/>
            <person name="Pocsi I."/>
            <person name="Scazzocchio C."/>
            <person name="Seiboth B."/>
            <person name="vanKuyk P.A."/>
            <person name="Wortman J."/>
            <person name="Dyer P.S."/>
            <person name="Grigoriev I.V."/>
        </authorList>
    </citation>
    <scope>NUCLEOTIDE SEQUENCE [LARGE SCALE GENOMIC DNA]</scope>
    <source>
        <strain evidence="10">CBS 583.65</strain>
    </source>
</reference>
<dbReference type="Gene3D" id="2.60.120.10">
    <property type="entry name" value="Jelly Rolls"/>
    <property type="match status" value="1"/>
</dbReference>
<dbReference type="Pfam" id="PF06052">
    <property type="entry name" value="3-HAO"/>
    <property type="match status" value="1"/>
</dbReference>
<dbReference type="GO" id="GO:0005737">
    <property type="term" value="C:cytoplasm"/>
    <property type="evidence" value="ECO:0007669"/>
    <property type="project" value="TreeGrafter"/>
</dbReference>
<keyword evidence="4" id="KW-0662">Pyridine nucleotide biosynthesis</keyword>